<accession>A0A6A6ZPP2</accession>
<dbReference type="OrthoDB" id="3800235at2759"/>
<keyword evidence="3" id="KW-1185">Reference proteome</keyword>
<name>A0A6A6ZPP2_9PLEO</name>
<evidence type="ECO:0000313" key="3">
    <source>
        <dbReference type="Proteomes" id="UP000799424"/>
    </source>
</evidence>
<reference evidence="2" key="1">
    <citation type="journal article" date="2020" name="Stud. Mycol.">
        <title>101 Dothideomycetes genomes: a test case for predicting lifestyles and emergence of pathogens.</title>
        <authorList>
            <person name="Haridas S."/>
            <person name="Albert R."/>
            <person name="Binder M."/>
            <person name="Bloem J."/>
            <person name="Labutti K."/>
            <person name="Salamov A."/>
            <person name="Andreopoulos B."/>
            <person name="Baker S."/>
            <person name="Barry K."/>
            <person name="Bills G."/>
            <person name="Bluhm B."/>
            <person name="Cannon C."/>
            <person name="Castanera R."/>
            <person name="Culley D."/>
            <person name="Daum C."/>
            <person name="Ezra D."/>
            <person name="Gonzalez J."/>
            <person name="Henrissat B."/>
            <person name="Kuo A."/>
            <person name="Liang C."/>
            <person name="Lipzen A."/>
            <person name="Lutzoni F."/>
            <person name="Magnuson J."/>
            <person name="Mondo S."/>
            <person name="Nolan M."/>
            <person name="Ohm R."/>
            <person name="Pangilinan J."/>
            <person name="Park H.-J."/>
            <person name="Ramirez L."/>
            <person name="Alfaro M."/>
            <person name="Sun H."/>
            <person name="Tritt A."/>
            <person name="Yoshinaga Y."/>
            <person name="Zwiers L.-H."/>
            <person name="Turgeon B."/>
            <person name="Goodwin S."/>
            <person name="Spatafora J."/>
            <person name="Crous P."/>
            <person name="Grigoriev I."/>
        </authorList>
    </citation>
    <scope>NUCLEOTIDE SEQUENCE</scope>
    <source>
        <strain evidence="2">CBS 113818</strain>
    </source>
</reference>
<dbReference type="AlphaFoldDB" id="A0A6A6ZPP2"/>
<proteinExistence type="predicted"/>
<sequence length="219" mass="24283">MARRLDCAPPELSRRSTPGAENPGSQTIMAQYRKPSNVATAAKEVTDPLLPKPERCLLLELPRELRDMVYNLALTKDEGLSKDSIYSPNPSDTNGRFHVAGDATNSDANQVKFACRRLYAETKGLGIRLNVLTFNDDDETLTSFQLMMHFISQECSGSHLKRVEEIVLTDGGNNVFTNDIHQTGSDLNDHGGAINSFSRPLQVYCQTYPSTQVNIYTKA</sequence>
<dbReference type="Proteomes" id="UP000799424">
    <property type="component" value="Unassembled WGS sequence"/>
</dbReference>
<gene>
    <name evidence="2" type="ORF">CC86DRAFT_409823</name>
</gene>
<evidence type="ECO:0000256" key="1">
    <source>
        <dbReference type="SAM" id="MobiDB-lite"/>
    </source>
</evidence>
<evidence type="ECO:0000313" key="2">
    <source>
        <dbReference type="EMBL" id="KAF2823052.1"/>
    </source>
</evidence>
<feature type="region of interest" description="Disordered" evidence="1">
    <location>
        <begin position="1"/>
        <end position="27"/>
    </location>
</feature>
<dbReference type="EMBL" id="MU006233">
    <property type="protein sequence ID" value="KAF2823052.1"/>
    <property type="molecule type" value="Genomic_DNA"/>
</dbReference>
<organism evidence="2 3">
    <name type="scientific">Ophiobolus disseminans</name>
    <dbReference type="NCBI Taxonomy" id="1469910"/>
    <lineage>
        <taxon>Eukaryota</taxon>
        <taxon>Fungi</taxon>
        <taxon>Dikarya</taxon>
        <taxon>Ascomycota</taxon>
        <taxon>Pezizomycotina</taxon>
        <taxon>Dothideomycetes</taxon>
        <taxon>Pleosporomycetidae</taxon>
        <taxon>Pleosporales</taxon>
        <taxon>Pleosporineae</taxon>
        <taxon>Phaeosphaeriaceae</taxon>
        <taxon>Ophiobolus</taxon>
    </lineage>
</organism>
<protein>
    <submittedName>
        <fullName evidence="2">Uncharacterized protein</fullName>
    </submittedName>
</protein>